<sequence>MNLANEKAANRMQIGLNRPYHRVAAALRMKVGTVHSIVFRRTRPRRGTPPTPPAQPVLDSFTVGAIRRHIHTKFAAKQVFTLASLTGNLKEARIIPESTSKISLWRLLHKMGFQYKTAQRKMYVGK</sequence>
<gene>
    <name evidence="1" type="ORF">Pcinc_016756</name>
</gene>
<keyword evidence="2" id="KW-1185">Reference proteome</keyword>
<dbReference type="Proteomes" id="UP001286313">
    <property type="component" value="Unassembled WGS sequence"/>
</dbReference>
<accession>A0AAE1FQP7</accession>
<protein>
    <submittedName>
        <fullName evidence="1">Uncharacterized protein</fullName>
    </submittedName>
</protein>
<comment type="caution">
    <text evidence="1">The sequence shown here is derived from an EMBL/GenBank/DDBJ whole genome shotgun (WGS) entry which is preliminary data.</text>
</comment>
<evidence type="ECO:0000313" key="1">
    <source>
        <dbReference type="EMBL" id="KAK3878625.1"/>
    </source>
</evidence>
<dbReference type="EMBL" id="JAWQEG010001538">
    <property type="protein sequence ID" value="KAK3878625.1"/>
    <property type="molecule type" value="Genomic_DNA"/>
</dbReference>
<dbReference type="AlphaFoldDB" id="A0AAE1FQP7"/>
<proteinExistence type="predicted"/>
<name>A0AAE1FQP7_PETCI</name>
<organism evidence="1 2">
    <name type="scientific">Petrolisthes cinctipes</name>
    <name type="common">Flat porcelain crab</name>
    <dbReference type="NCBI Taxonomy" id="88211"/>
    <lineage>
        <taxon>Eukaryota</taxon>
        <taxon>Metazoa</taxon>
        <taxon>Ecdysozoa</taxon>
        <taxon>Arthropoda</taxon>
        <taxon>Crustacea</taxon>
        <taxon>Multicrustacea</taxon>
        <taxon>Malacostraca</taxon>
        <taxon>Eumalacostraca</taxon>
        <taxon>Eucarida</taxon>
        <taxon>Decapoda</taxon>
        <taxon>Pleocyemata</taxon>
        <taxon>Anomura</taxon>
        <taxon>Galatheoidea</taxon>
        <taxon>Porcellanidae</taxon>
        <taxon>Petrolisthes</taxon>
    </lineage>
</organism>
<evidence type="ECO:0000313" key="2">
    <source>
        <dbReference type="Proteomes" id="UP001286313"/>
    </source>
</evidence>
<reference evidence="1" key="1">
    <citation type="submission" date="2023-10" db="EMBL/GenBank/DDBJ databases">
        <title>Genome assemblies of two species of porcelain crab, Petrolisthes cinctipes and Petrolisthes manimaculis (Anomura: Porcellanidae).</title>
        <authorList>
            <person name="Angst P."/>
        </authorList>
    </citation>
    <scope>NUCLEOTIDE SEQUENCE</scope>
    <source>
        <strain evidence="1">PB745_01</strain>
        <tissue evidence="1">Gill</tissue>
    </source>
</reference>